<keyword evidence="3" id="KW-1185">Reference proteome</keyword>
<comment type="caution">
    <text evidence="2">The sequence shown here is derived from an EMBL/GenBank/DDBJ whole genome shotgun (WGS) entry which is preliminary data.</text>
</comment>
<gene>
    <name evidence="2" type="ORF">BG015_005437</name>
</gene>
<feature type="region of interest" description="Disordered" evidence="1">
    <location>
        <begin position="25"/>
        <end position="45"/>
    </location>
</feature>
<evidence type="ECO:0000256" key="1">
    <source>
        <dbReference type="SAM" id="MobiDB-lite"/>
    </source>
</evidence>
<proteinExistence type="predicted"/>
<feature type="compositionally biased region" description="Basic and acidic residues" evidence="1">
    <location>
        <begin position="11"/>
        <end position="20"/>
    </location>
</feature>
<accession>A0A9P5R4P5</accession>
<name>A0A9P5R4P5_9FUNG</name>
<sequence>MGRHQSCPGPSHRDHGLFRIRSDNSALASPTWSDHPKEPIIKGRSDGDASLYLSKLGIAGTDYLMFSSTDKLAYKPKRSKSTNVPNWRGDATIGACKKLQGHQNRELPKNNTNIQISTVES</sequence>
<dbReference type="EMBL" id="JAAAUQ010002519">
    <property type="protein sequence ID" value="KAF9122914.1"/>
    <property type="molecule type" value="Genomic_DNA"/>
</dbReference>
<feature type="region of interest" description="Disordered" evidence="1">
    <location>
        <begin position="1"/>
        <end position="20"/>
    </location>
</feature>
<organism evidence="2 3">
    <name type="scientific">Linnemannia schmuckeri</name>
    <dbReference type="NCBI Taxonomy" id="64567"/>
    <lineage>
        <taxon>Eukaryota</taxon>
        <taxon>Fungi</taxon>
        <taxon>Fungi incertae sedis</taxon>
        <taxon>Mucoromycota</taxon>
        <taxon>Mortierellomycotina</taxon>
        <taxon>Mortierellomycetes</taxon>
        <taxon>Mortierellales</taxon>
        <taxon>Mortierellaceae</taxon>
        <taxon>Linnemannia</taxon>
    </lineage>
</organism>
<dbReference type="Proteomes" id="UP000748756">
    <property type="component" value="Unassembled WGS sequence"/>
</dbReference>
<evidence type="ECO:0000313" key="3">
    <source>
        <dbReference type="Proteomes" id="UP000748756"/>
    </source>
</evidence>
<feature type="compositionally biased region" description="Basic and acidic residues" evidence="1">
    <location>
        <begin position="34"/>
        <end position="45"/>
    </location>
</feature>
<reference evidence="2" key="1">
    <citation type="journal article" date="2020" name="Fungal Divers.">
        <title>Resolving the Mortierellaceae phylogeny through synthesis of multi-gene phylogenetics and phylogenomics.</title>
        <authorList>
            <person name="Vandepol N."/>
            <person name="Liber J."/>
            <person name="Desiro A."/>
            <person name="Na H."/>
            <person name="Kennedy M."/>
            <person name="Barry K."/>
            <person name="Grigoriev I.V."/>
            <person name="Miller A.N."/>
            <person name="O'Donnell K."/>
            <person name="Stajich J.E."/>
            <person name="Bonito G."/>
        </authorList>
    </citation>
    <scope>NUCLEOTIDE SEQUENCE</scope>
    <source>
        <strain evidence="2">NRRL 6426</strain>
    </source>
</reference>
<evidence type="ECO:0000313" key="2">
    <source>
        <dbReference type="EMBL" id="KAF9122914.1"/>
    </source>
</evidence>
<dbReference type="AlphaFoldDB" id="A0A9P5R4P5"/>
<protein>
    <submittedName>
        <fullName evidence="2">Uncharacterized protein</fullName>
    </submittedName>
</protein>